<sequence length="90" mass="10076">MVKITGAFFLCVRQPGIKVRAQRVSTIVQVLSTSLCTESVDNKRVRTVERFSGTRCAICIAGQNRCRLNVLSRLSRRSQQDHPQKLGITS</sequence>
<gene>
    <name evidence="1" type="ORF">BN2476_320072</name>
</gene>
<proteinExistence type="predicted"/>
<dbReference type="AlphaFoldDB" id="A0A1N7S4Q8"/>
<dbReference type="EMBL" id="CYGY02000032">
    <property type="protein sequence ID" value="SIT42357.1"/>
    <property type="molecule type" value="Genomic_DNA"/>
</dbReference>
<accession>A0A1N7S4Q8</accession>
<dbReference type="Proteomes" id="UP000195569">
    <property type="component" value="Unassembled WGS sequence"/>
</dbReference>
<comment type="caution">
    <text evidence="1">The sequence shown here is derived from an EMBL/GenBank/DDBJ whole genome shotgun (WGS) entry which is preliminary data.</text>
</comment>
<keyword evidence="2" id="KW-1185">Reference proteome</keyword>
<organism evidence="1 2">
    <name type="scientific">Paraburkholderia piptadeniae</name>
    <dbReference type="NCBI Taxonomy" id="1701573"/>
    <lineage>
        <taxon>Bacteria</taxon>
        <taxon>Pseudomonadati</taxon>
        <taxon>Pseudomonadota</taxon>
        <taxon>Betaproteobacteria</taxon>
        <taxon>Burkholderiales</taxon>
        <taxon>Burkholderiaceae</taxon>
        <taxon>Paraburkholderia</taxon>
    </lineage>
</organism>
<protein>
    <submittedName>
        <fullName evidence="1">Uncharacterized protein</fullName>
    </submittedName>
</protein>
<evidence type="ECO:0000313" key="1">
    <source>
        <dbReference type="EMBL" id="SIT42357.1"/>
    </source>
</evidence>
<reference evidence="1" key="1">
    <citation type="submission" date="2016-12" db="EMBL/GenBank/DDBJ databases">
        <authorList>
            <person name="Moulin L."/>
        </authorList>
    </citation>
    <scope>NUCLEOTIDE SEQUENCE [LARGE SCALE GENOMIC DNA]</scope>
    <source>
        <strain evidence="1">STM 7183</strain>
    </source>
</reference>
<evidence type="ECO:0000313" key="2">
    <source>
        <dbReference type="Proteomes" id="UP000195569"/>
    </source>
</evidence>
<name>A0A1N7S4Q8_9BURK</name>